<evidence type="ECO:0000313" key="7">
    <source>
        <dbReference type="EMBL" id="AZF73375.1"/>
    </source>
</evidence>
<evidence type="ECO:0000313" key="11">
    <source>
        <dbReference type="EMBL" id="AZF83850.1"/>
    </source>
</evidence>
<dbReference type="KEGG" id="ssol:SULB_1377"/>
<feature type="domain" description="UPF0033" evidence="1">
    <location>
        <begin position="7"/>
        <end position="71"/>
    </location>
</feature>
<gene>
    <name evidence="12" type="ORF">HFC64_13300</name>
    <name evidence="13" type="ORF">SSOP1_0339</name>
    <name evidence="4" type="ORF">SULA_1376</name>
    <name evidence="2" type="ORF">SULB_1377</name>
    <name evidence="3" type="ORF">SULC_1375</name>
    <name evidence="5" type="ORF">SULG_06830</name>
    <name evidence="6" type="ORF">SULH_06830</name>
    <name evidence="7" type="ORF">SULI_06830</name>
    <name evidence="8" type="ORF">SULM_06830</name>
    <name evidence="9" type="ORF">SULN_06830</name>
    <name evidence="10" type="ORF">SULO_06840</name>
    <name evidence="11" type="ORF">SULZ_07075</name>
</gene>
<dbReference type="Proteomes" id="UP000273443">
    <property type="component" value="Chromosome"/>
</dbReference>
<dbReference type="EMBL" id="CP011057">
    <property type="protein sequence ID" value="AKA79055.1"/>
    <property type="molecule type" value="Genomic_DNA"/>
</dbReference>
<evidence type="ECO:0000313" key="12">
    <source>
        <dbReference type="EMBL" id="QPG50654.1"/>
    </source>
</evidence>
<reference evidence="13" key="2">
    <citation type="submission" date="2016-04" db="EMBL/GenBank/DDBJ databases">
        <authorList>
            <person name="Evans L.H."/>
            <person name="Alamgir A."/>
            <person name="Owens N."/>
            <person name="Weber N.D."/>
            <person name="Virtaneva K."/>
            <person name="Barbian K."/>
            <person name="Babar A."/>
            <person name="Rosenke K."/>
        </authorList>
    </citation>
    <scope>NUCLEOTIDE SEQUENCE</scope>
    <source>
        <strain evidence="13">P1</strain>
    </source>
</reference>
<reference evidence="12 25" key="6">
    <citation type="journal article" date="2020" name="Nat. Commun.">
        <title>The structures of two archaeal type IV pili illuminate evolutionary relationships.</title>
        <authorList>
            <person name="Wang F."/>
            <person name="Baquero D.P."/>
            <person name="Su Z."/>
            <person name="Beltran L.C."/>
            <person name="Prangishvili D."/>
            <person name="Krupovic M."/>
            <person name="Egelman E.H."/>
        </authorList>
    </citation>
    <scope>NUCLEOTIDE SEQUENCE [LARGE SCALE GENOMIC DNA]</scope>
    <source>
        <strain evidence="12 25">POZ149</strain>
    </source>
</reference>
<evidence type="ECO:0000313" key="2">
    <source>
        <dbReference type="EMBL" id="AKA73666.1"/>
    </source>
</evidence>
<dbReference type="EMBL" id="CP011055">
    <property type="protein sequence ID" value="AKA73666.1"/>
    <property type="molecule type" value="Genomic_DNA"/>
</dbReference>
<evidence type="ECO:0000313" key="6">
    <source>
        <dbReference type="EMBL" id="AZF70755.1"/>
    </source>
</evidence>
<dbReference type="GeneID" id="44129331"/>
<evidence type="ECO:0000313" key="25">
    <source>
        <dbReference type="Proteomes" id="UP000594632"/>
    </source>
</evidence>
<reference evidence="3" key="5">
    <citation type="submission" date="2018-10" db="EMBL/GenBank/DDBJ databases">
        <authorList>
            <person name="McCarthy S."/>
            <person name="Gradnigo J."/>
            <person name="Johnson T."/>
            <person name="Payne S."/>
            <person name="Lipzen A."/>
            <person name="Schackwitz W."/>
            <person name="Martin J."/>
            <person name="Moriyama E."/>
            <person name="Blum P."/>
        </authorList>
    </citation>
    <scope>NUCLEOTIDE SEQUENCE</scope>
    <source>
        <strain evidence="2">SARC-B</strain>
        <strain evidence="3">SARC-C</strain>
        <strain evidence="4">SULA</strain>
    </source>
</reference>
<evidence type="ECO:0000313" key="4">
    <source>
        <dbReference type="EMBL" id="AKA79055.1"/>
    </source>
</evidence>
<evidence type="ECO:0000313" key="8">
    <source>
        <dbReference type="EMBL" id="AZF75999.1"/>
    </source>
</evidence>
<dbReference type="Proteomes" id="UP000076770">
    <property type="component" value="Chromosome i"/>
</dbReference>
<dbReference type="GeneID" id="24780136"/>
<dbReference type="EMBL" id="CP033236">
    <property type="protein sequence ID" value="AZF70755.1"/>
    <property type="molecule type" value="Genomic_DNA"/>
</dbReference>
<evidence type="ECO:0000313" key="23">
    <source>
        <dbReference type="Proteomes" id="UP000278715"/>
    </source>
</evidence>
<reference evidence="18 19" key="4">
    <citation type="journal article" date="2018" name="Proc. Natl. Acad. Sci. U.S.A.">
        <title>Nonmutational mechanism of inheritance in the Archaeon Sulfolobus solfataricus.</title>
        <authorList>
            <person name="Payne S."/>
            <person name="McCarthy S."/>
            <person name="Johnson T."/>
            <person name="North E."/>
            <person name="Blum P."/>
        </authorList>
    </citation>
    <scope>NUCLEOTIDE SEQUENCE [LARGE SCALE GENOMIC DNA]</scope>
    <source>
        <strain evidence="6 18">SARC-H</strain>
        <strain evidence="7 22">SARC-I</strain>
        <strain evidence="9 23">SARC-N</strain>
        <strain evidence="10 24">SARC-O</strain>
        <strain evidence="11 19">SUL120</strain>
        <strain evidence="5 20">SULG</strain>
        <strain evidence="8 21">SULM</strain>
    </source>
</reference>
<dbReference type="Pfam" id="PF01206">
    <property type="entry name" value="TusA"/>
    <property type="match status" value="1"/>
</dbReference>
<dbReference type="AlphaFoldDB" id="A0A0E3MCP3"/>
<evidence type="ECO:0000313" key="19">
    <source>
        <dbReference type="Proteomes" id="UP000269431"/>
    </source>
</evidence>
<name>A0A0E3MCP3_SACSO</name>
<dbReference type="EMBL" id="CP033241">
    <property type="protein sequence ID" value="AZF83850.1"/>
    <property type="molecule type" value="Genomic_DNA"/>
</dbReference>
<dbReference type="EMBL" id="CP033238">
    <property type="protein sequence ID" value="AZF75999.1"/>
    <property type="molecule type" value="Genomic_DNA"/>
</dbReference>
<evidence type="ECO:0000313" key="18">
    <source>
        <dbReference type="Proteomes" id="UP000267993"/>
    </source>
</evidence>
<evidence type="ECO:0000313" key="9">
    <source>
        <dbReference type="EMBL" id="AZF78609.1"/>
    </source>
</evidence>
<dbReference type="Proteomes" id="UP000269431">
    <property type="component" value="Chromosome"/>
</dbReference>
<evidence type="ECO:0000259" key="1">
    <source>
        <dbReference type="Pfam" id="PF01206"/>
    </source>
</evidence>
<dbReference type="SUPFAM" id="SSF64307">
    <property type="entry name" value="SirA-like"/>
    <property type="match status" value="1"/>
</dbReference>
<dbReference type="InterPro" id="IPR036868">
    <property type="entry name" value="TusA-like_sf"/>
</dbReference>
<dbReference type="OrthoDB" id="35291at2157"/>
<evidence type="ECO:0000313" key="15">
    <source>
        <dbReference type="Proteomes" id="UP000033085"/>
    </source>
</evidence>
<evidence type="ECO:0000313" key="5">
    <source>
        <dbReference type="EMBL" id="AZF68135.1"/>
    </source>
</evidence>
<evidence type="ECO:0000313" key="10">
    <source>
        <dbReference type="EMBL" id="AZF81213.1"/>
    </source>
</evidence>
<evidence type="ECO:0000313" key="14">
    <source>
        <dbReference type="Proteomes" id="UP000033057"/>
    </source>
</evidence>
<evidence type="ECO:0000313" key="13">
    <source>
        <dbReference type="EMBL" id="SAI83893.1"/>
    </source>
</evidence>
<dbReference type="EMBL" id="CP033237">
    <property type="protein sequence ID" value="AZF73375.1"/>
    <property type="molecule type" value="Genomic_DNA"/>
</dbReference>
<dbReference type="GO" id="GO:0016740">
    <property type="term" value="F:transferase activity"/>
    <property type="evidence" value="ECO:0007669"/>
    <property type="project" value="UniProtKB-KW"/>
</dbReference>
<dbReference type="Proteomes" id="UP000275843">
    <property type="component" value="Chromosome"/>
</dbReference>
<protein>
    <submittedName>
        <fullName evidence="3">Sulfurtransferase TusA family protein</fullName>
    </submittedName>
</protein>
<dbReference type="KEGG" id="ssof:SULC_1375"/>
<evidence type="ECO:0000313" key="22">
    <source>
        <dbReference type="Proteomes" id="UP000275843"/>
    </source>
</evidence>
<dbReference type="KEGG" id="ssoa:SULA_1376"/>
<evidence type="ECO:0000313" key="17">
    <source>
        <dbReference type="Proteomes" id="UP000076770"/>
    </source>
</evidence>
<dbReference type="EMBL" id="CP033240">
    <property type="protein sequence ID" value="AZF81213.1"/>
    <property type="molecule type" value="Genomic_DNA"/>
</dbReference>
<dbReference type="Proteomes" id="UP000594632">
    <property type="component" value="Chromosome"/>
</dbReference>
<dbReference type="Gene3D" id="3.30.110.40">
    <property type="entry name" value="TusA-like domain"/>
    <property type="match status" value="1"/>
</dbReference>
<dbReference type="EMBL" id="LT549890">
    <property type="protein sequence ID" value="SAI83893.1"/>
    <property type="molecule type" value="Genomic_DNA"/>
</dbReference>
<proteinExistence type="predicted"/>
<evidence type="ECO:0000313" key="16">
    <source>
        <dbReference type="Proteomes" id="UP000033106"/>
    </source>
</evidence>
<dbReference type="EMBL" id="CP011056">
    <property type="protein sequence ID" value="AKA76363.1"/>
    <property type="molecule type" value="Genomic_DNA"/>
</dbReference>
<sequence>MKIIESDEICPVILTKVVKEWVSLENGEEEELVIITTWQAVGQELEKWCKETGNSFLGVSKKDGKLEVRLKLIKNK</sequence>
<dbReference type="Proteomes" id="UP000278715">
    <property type="component" value="Chromosome"/>
</dbReference>
<dbReference type="Proteomes" id="UP000273194">
    <property type="component" value="Chromosome"/>
</dbReference>
<reference evidence="14 15" key="1">
    <citation type="journal article" date="2015" name="Genome Announc.">
        <title>Complete Genome Sequence of Sulfolobus solfataricus Strain 98/2 and Evolved Derivatives.</title>
        <authorList>
            <person name="McCarthy S."/>
            <person name="Gradnigo J."/>
            <person name="Johnson T."/>
            <person name="Payne S."/>
            <person name="Lipzen A."/>
            <person name="Martin J."/>
            <person name="Schackwitz W."/>
            <person name="Moriyama E."/>
            <person name="Blum P."/>
        </authorList>
    </citation>
    <scope>NUCLEOTIDE SEQUENCE [LARGE SCALE GENOMIC DNA]</scope>
    <source>
        <strain evidence="14">98/2 SULC</strain>
        <strain evidence="2">SARC-B</strain>
        <strain evidence="3">SARC-C</strain>
        <strain evidence="4 16">SULA</strain>
        <strain evidence="15">SULB</strain>
    </source>
</reference>
<accession>A0A0E3MCP3</accession>
<organism evidence="3 14">
    <name type="scientific">Saccharolobus solfataricus</name>
    <name type="common">Sulfolobus solfataricus</name>
    <dbReference type="NCBI Taxonomy" id="2287"/>
    <lineage>
        <taxon>Archaea</taxon>
        <taxon>Thermoproteota</taxon>
        <taxon>Thermoprotei</taxon>
        <taxon>Sulfolobales</taxon>
        <taxon>Sulfolobaceae</taxon>
        <taxon>Saccharolobus</taxon>
    </lineage>
</organism>
<dbReference type="Proteomes" id="UP000282269">
    <property type="component" value="Chromosome"/>
</dbReference>
<dbReference type="Proteomes" id="UP000033085">
    <property type="component" value="Chromosome"/>
</dbReference>
<evidence type="ECO:0000313" key="21">
    <source>
        <dbReference type="Proteomes" id="UP000273443"/>
    </source>
</evidence>
<dbReference type="InterPro" id="IPR001455">
    <property type="entry name" value="TusA-like"/>
</dbReference>
<dbReference type="EMBL" id="CP050869">
    <property type="protein sequence ID" value="QPG50654.1"/>
    <property type="molecule type" value="Genomic_DNA"/>
</dbReference>
<dbReference type="Proteomes" id="UP000033106">
    <property type="component" value="Chromosome"/>
</dbReference>
<dbReference type="RefSeq" id="WP_009990657.1">
    <property type="nucleotide sequence ID" value="NZ_CP011055.2"/>
</dbReference>
<dbReference type="EMBL" id="CP033239">
    <property type="protein sequence ID" value="AZF78609.1"/>
    <property type="molecule type" value="Genomic_DNA"/>
</dbReference>
<evidence type="ECO:0000313" key="20">
    <source>
        <dbReference type="Proteomes" id="UP000273194"/>
    </source>
</evidence>
<evidence type="ECO:0000313" key="3">
    <source>
        <dbReference type="EMBL" id="AKA76363.1"/>
    </source>
</evidence>
<evidence type="ECO:0000313" key="24">
    <source>
        <dbReference type="Proteomes" id="UP000282269"/>
    </source>
</evidence>
<reference evidence="17" key="3">
    <citation type="submission" date="2016-04" db="EMBL/GenBank/DDBJ databases">
        <authorList>
            <person name="Shah S.A."/>
            <person name="Garrett R.A."/>
        </authorList>
    </citation>
    <scope>NUCLEOTIDE SEQUENCE [LARGE SCALE GENOMIC DNA]</scope>
    <source>
        <strain evidence="17">ATCC 35091 / DSM 1616 / JCM 8930 / NBRC 15331 / P1</strain>
    </source>
</reference>
<dbReference type="EMBL" id="CP033235">
    <property type="protein sequence ID" value="AZF68135.1"/>
    <property type="molecule type" value="Genomic_DNA"/>
</dbReference>
<dbReference type="Proteomes" id="UP000033057">
    <property type="component" value="Chromosome"/>
</dbReference>
<dbReference type="PATRIC" id="fig|2287.6.peg.1423"/>
<dbReference type="Proteomes" id="UP000267993">
    <property type="component" value="Chromosome"/>
</dbReference>
<keyword evidence="3" id="KW-0808">Transferase</keyword>